<sequence>MVALGIATAAIIMFVGTGGTVLPSVIDAIFADGKGPDKLLVNALLLNIALIIFGWRRYRQLVFEISERRRAEAQARELAEIDPLTGCLNRRSMSAATDQLRERAAARGHAIAYGMIDLDNFKQINDMHGHSIGDDVLVILAERMREQLPENAILARLGGDEFSFVLSYDPAHRNRIDELVIRMFDHVILPFRLKTLVIDATMSIGVATDQDGGAQNFAVTNSDELMHRADIAMYHAKKQGKNRYFWFESAMENELRFRNEMESGIRRALENDEFVPFYEQQIDLTTGELSGFEMLARWQSPELGLVSPDIFIPIAEEIGIIADLSEQLIGKAFADARLWDENLTLSVNISPVQLRDPWFAQKLLKMLVEHNFPAQRLEIEITESCLHDNVGMVHSMITSLRNQGVSISLDDFGTGYSSLEQLRSLPFDRLKIDRSFVSELRHNKSGRTIVDAIVSLGRGLDLPITAEGIESEAILETLKNLGDFKGQGYYFGKPEPSNAVFDRLRRLNLLVGESRPELLLENVAQSQEPQRANAQL</sequence>
<keyword evidence="1" id="KW-0812">Transmembrane</keyword>
<dbReference type="NCBIfam" id="TIGR00254">
    <property type="entry name" value="GGDEF"/>
    <property type="match status" value="1"/>
</dbReference>
<comment type="caution">
    <text evidence="4">The sequence shown here is derived from an EMBL/GenBank/DDBJ whole genome shotgun (WGS) entry which is preliminary data.</text>
</comment>
<feature type="domain" description="EAL" evidence="2">
    <location>
        <begin position="258"/>
        <end position="508"/>
    </location>
</feature>
<dbReference type="OrthoDB" id="9814202at2"/>
<dbReference type="InterPro" id="IPR029787">
    <property type="entry name" value="Nucleotide_cyclase"/>
</dbReference>
<dbReference type="InterPro" id="IPR035919">
    <property type="entry name" value="EAL_sf"/>
</dbReference>
<dbReference type="SUPFAM" id="SSF141868">
    <property type="entry name" value="EAL domain-like"/>
    <property type="match status" value="1"/>
</dbReference>
<feature type="domain" description="GGDEF" evidence="3">
    <location>
        <begin position="109"/>
        <end position="249"/>
    </location>
</feature>
<protein>
    <submittedName>
        <fullName evidence="4">EAL domain-containing protein</fullName>
    </submittedName>
</protein>
<dbReference type="EMBL" id="VHJK01000001">
    <property type="protein sequence ID" value="TRD12618.1"/>
    <property type="molecule type" value="Genomic_DNA"/>
</dbReference>
<accession>A0A547PES6</accession>
<proteinExistence type="predicted"/>
<organism evidence="4 5">
    <name type="scientific">Erythrobacter insulae</name>
    <dbReference type="NCBI Taxonomy" id="2584124"/>
    <lineage>
        <taxon>Bacteria</taxon>
        <taxon>Pseudomonadati</taxon>
        <taxon>Pseudomonadota</taxon>
        <taxon>Alphaproteobacteria</taxon>
        <taxon>Sphingomonadales</taxon>
        <taxon>Erythrobacteraceae</taxon>
        <taxon>Erythrobacter/Porphyrobacter group</taxon>
        <taxon>Erythrobacter</taxon>
    </lineage>
</organism>
<evidence type="ECO:0000313" key="5">
    <source>
        <dbReference type="Proteomes" id="UP000316343"/>
    </source>
</evidence>
<evidence type="ECO:0000313" key="4">
    <source>
        <dbReference type="EMBL" id="TRD12618.1"/>
    </source>
</evidence>
<dbReference type="Proteomes" id="UP000316343">
    <property type="component" value="Unassembled WGS sequence"/>
</dbReference>
<dbReference type="InterPro" id="IPR043128">
    <property type="entry name" value="Rev_trsase/Diguanyl_cyclase"/>
</dbReference>
<dbReference type="CDD" id="cd01948">
    <property type="entry name" value="EAL"/>
    <property type="match status" value="1"/>
</dbReference>
<evidence type="ECO:0000256" key="1">
    <source>
        <dbReference type="SAM" id="Phobius"/>
    </source>
</evidence>
<dbReference type="AlphaFoldDB" id="A0A547PES6"/>
<dbReference type="PROSITE" id="PS50883">
    <property type="entry name" value="EAL"/>
    <property type="match status" value="1"/>
</dbReference>
<dbReference type="CDD" id="cd01949">
    <property type="entry name" value="GGDEF"/>
    <property type="match status" value="1"/>
</dbReference>
<dbReference type="InterPro" id="IPR001633">
    <property type="entry name" value="EAL_dom"/>
</dbReference>
<evidence type="ECO:0000259" key="2">
    <source>
        <dbReference type="PROSITE" id="PS50883"/>
    </source>
</evidence>
<keyword evidence="1" id="KW-1133">Transmembrane helix</keyword>
<dbReference type="SMART" id="SM00267">
    <property type="entry name" value="GGDEF"/>
    <property type="match status" value="1"/>
</dbReference>
<name>A0A547PES6_9SPHN</name>
<keyword evidence="1" id="KW-0472">Membrane</keyword>
<dbReference type="Pfam" id="PF00990">
    <property type="entry name" value="GGDEF"/>
    <property type="match status" value="1"/>
</dbReference>
<reference evidence="4 5" key="1">
    <citation type="submission" date="2019-06" db="EMBL/GenBank/DDBJ databases">
        <title>Erythrobacter insulae sp. nov., isolated from a tidal flat.</title>
        <authorList>
            <person name="Yoon J.-H."/>
        </authorList>
    </citation>
    <scope>NUCLEOTIDE SEQUENCE [LARGE SCALE GENOMIC DNA]</scope>
    <source>
        <strain evidence="4 5">JBTF-M21</strain>
    </source>
</reference>
<dbReference type="SMART" id="SM00052">
    <property type="entry name" value="EAL"/>
    <property type="match status" value="1"/>
</dbReference>
<dbReference type="InterPro" id="IPR050706">
    <property type="entry name" value="Cyclic-di-GMP_PDE-like"/>
</dbReference>
<dbReference type="SUPFAM" id="SSF55073">
    <property type="entry name" value="Nucleotide cyclase"/>
    <property type="match status" value="1"/>
</dbReference>
<dbReference type="PANTHER" id="PTHR33121">
    <property type="entry name" value="CYCLIC DI-GMP PHOSPHODIESTERASE PDEF"/>
    <property type="match status" value="1"/>
</dbReference>
<dbReference type="PANTHER" id="PTHR33121:SF79">
    <property type="entry name" value="CYCLIC DI-GMP PHOSPHODIESTERASE PDED-RELATED"/>
    <property type="match status" value="1"/>
</dbReference>
<dbReference type="GO" id="GO:0071111">
    <property type="term" value="F:cyclic-guanylate-specific phosphodiesterase activity"/>
    <property type="evidence" value="ECO:0007669"/>
    <property type="project" value="InterPro"/>
</dbReference>
<feature type="transmembrane region" description="Helical" evidence="1">
    <location>
        <begin position="39"/>
        <end position="58"/>
    </location>
</feature>
<evidence type="ECO:0000259" key="3">
    <source>
        <dbReference type="PROSITE" id="PS50887"/>
    </source>
</evidence>
<gene>
    <name evidence="4" type="ORF">FGU71_00125</name>
</gene>
<dbReference type="InterPro" id="IPR000160">
    <property type="entry name" value="GGDEF_dom"/>
</dbReference>
<dbReference type="Gene3D" id="3.20.20.450">
    <property type="entry name" value="EAL domain"/>
    <property type="match status" value="1"/>
</dbReference>
<dbReference type="Pfam" id="PF00563">
    <property type="entry name" value="EAL"/>
    <property type="match status" value="1"/>
</dbReference>
<keyword evidence="5" id="KW-1185">Reference proteome</keyword>
<dbReference type="PROSITE" id="PS50887">
    <property type="entry name" value="GGDEF"/>
    <property type="match status" value="1"/>
</dbReference>
<dbReference type="Gene3D" id="3.30.70.270">
    <property type="match status" value="1"/>
</dbReference>